<proteinExistence type="predicted"/>
<organism evidence="9 10">
    <name type="scientific">Rhodococcus chondri</name>
    <dbReference type="NCBI Taxonomy" id="3065941"/>
    <lineage>
        <taxon>Bacteria</taxon>
        <taxon>Bacillati</taxon>
        <taxon>Actinomycetota</taxon>
        <taxon>Actinomycetes</taxon>
        <taxon>Mycobacteriales</taxon>
        <taxon>Nocardiaceae</taxon>
        <taxon>Rhodococcus</taxon>
    </lineage>
</organism>
<name>A0ABU7JU49_9NOCA</name>
<keyword evidence="4" id="KW-0186">Copper</keyword>
<keyword evidence="3 7" id="KW-0732">Signal</keyword>
<feature type="compositionally biased region" description="Polar residues" evidence="5">
    <location>
        <begin position="145"/>
        <end position="158"/>
    </location>
</feature>
<evidence type="ECO:0000259" key="8">
    <source>
        <dbReference type="Pfam" id="PF04234"/>
    </source>
</evidence>
<evidence type="ECO:0000256" key="3">
    <source>
        <dbReference type="ARBA" id="ARBA00022729"/>
    </source>
</evidence>
<evidence type="ECO:0000256" key="4">
    <source>
        <dbReference type="ARBA" id="ARBA00023008"/>
    </source>
</evidence>
<reference evidence="9 10" key="1">
    <citation type="submission" date="2023-08" db="EMBL/GenBank/DDBJ databases">
        <authorList>
            <person name="Girao M."/>
            <person name="Carvalho M.F."/>
        </authorList>
    </citation>
    <scope>NUCLEOTIDE SEQUENCE [LARGE SCALE GENOMIC DNA]</scope>
    <source>
        <strain evidence="9 10">CC-R104</strain>
    </source>
</reference>
<evidence type="ECO:0000256" key="1">
    <source>
        <dbReference type="ARBA" id="ARBA00004196"/>
    </source>
</evidence>
<dbReference type="EMBL" id="JAUZMZ010000088">
    <property type="protein sequence ID" value="MEE2033553.1"/>
    <property type="molecule type" value="Genomic_DNA"/>
</dbReference>
<dbReference type="Pfam" id="PF04234">
    <property type="entry name" value="CopC"/>
    <property type="match status" value="1"/>
</dbReference>
<dbReference type="Gene3D" id="2.60.40.1220">
    <property type="match status" value="1"/>
</dbReference>
<feature type="domain" description="CopC" evidence="8">
    <location>
        <begin position="25"/>
        <end position="118"/>
    </location>
</feature>
<dbReference type="InterPro" id="IPR032694">
    <property type="entry name" value="CopC/D"/>
</dbReference>
<keyword evidence="2" id="KW-0479">Metal-binding</keyword>
<dbReference type="RefSeq" id="WP_330152955.1">
    <property type="nucleotide sequence ID" value="NZ_JAUZMZ010000088.1"/>
</dbReference>
<dbReference type="Proteomes" id="UP001331936">
    <property type="component" value="Unassembled WGS sequence"/>
</dbReference>
<keyword evidence="6" id="KW-0472">Membrane</keyword>
<feature type="region of interest" description="Disordered" evidence="5">
    <location>
        <begin position="125"/>
        <end position="158"/>
    </location>
</feature>
<dbReference type="PANTHER" id="PTHR34820">
    <property type="entry name" value="INNER MEMBRANE PROTEIN YEBZ"/>
    <property type="match status" value="1"/>
</dbReference>
<dbReference type="SUPFAM" id="SSF81296">
    <property type="entry name" value="E set domains"/>
    <property type="match status" value="1"/>
</dbReference>
<dbReference type="InterPro" id="IPR007348">
    <property type="entry name" value="CopC_dom"/>
</dbReference>
<keyword evidence="6" id="KW-0812">Transmembrane</keyword>
<dbReference type="InterPro" id="IPR014756">
    <property type="entry name" value="Ig_E-set"/>
</dbReference>
<evidence type="ECO:0000256" key="2">
    <source>
        <dbReference type="ARBA" id="ARBA00022723"/>
    </source>
</evidence>
<dbReference type="InterPro" id="IPR014755">
    <property type="entry name" value="Cu-Rt/internalin_Ig-like"/>
</dbReference>
<evidence type="ECO:0000256" key="7">
    <source>
        <dbReference type="SAM" id="SignalP"/>
    </source>
</evidence>
<dbReference type="PANTHER" id="PTHR34820:SF4">
    <property type="entry name" value="INNER MEMBRANE PROTEIN YEBZ"/>
    <property type="match status" value="1"/>
</dbReference>
<evidence type="ECO:0000313" key="10">
    <source>
        <dbReference type="Proteomes" id="UP001331936"/>
    </source>
</evidence>
<evidence type="ECO:0000313" key="9">
    <source>
        <dbReference type="EMBL" id="MEE2033553.1"/>
    </source>
</evidence>
<feature type="compositionally biased region" description="Low complexity" evidence="5">
    <location>
        <begin position="125"/>
        <end position="143"/>
    </location>
</feature>
<feature type="chain" id="PRO_5045922696" evidence="7">
    <location>
        <begin position="25"/>
        <end position="190"/>
    </location>
</feature>
<evidence type="ECO:0000256" key="6">
    <source>
        <dbReference type="SAM" id="Phobius"/>
    </source>
</evidence>
<sequence>MTRLLAIFVAAAAVLLLGVAPAQAHSTLIGSTPAADAAVASSPDGIELEFNQPINPAFATVTLTDGAGTQRGSSEAIVDAERVRLAIPEPLTAGEYPVGYRVVSADGHPITGSYAFTVTAAAGQAPTADAPPASSPASVAAEPETTGTQATSEDAQSSGSSIPLLLGFAVLGVLALAGGTWAAMRAFRKS</sequence>
<keyword evidence="6" id="KW-1133">Transmembrane helix</keyword>
<gene>
    <name evidence="9" type="ORF">Q8814_15740</name>
</gene>
<comment type="caution">
    <text evidence="9">The sequence shown here is derived from an EMBL/GenBank/DDBJ whole genome shotgun (WGS) entry which is preliminary data.</text>
</comment>
<keyword evidence="10" id="KW-1185">Reference proteome</keyword>
<evidence type="ECO:0000256" key="5">
    <source>
        <dbReference type="SAM" id="MobiDB-lite"/>
    </source>
</evidence>
<feature type="transmembrane region" description="Helical" evidence="6">
    <location>
        <begin position="162"/>
        <end position="184"/>
    </location>
</feature>
<comment type="subcellular location">
    <subcellularLocation>
        <location evidence="1">Cell envelope</location>
    </subcellularLocation>
</comment>
<feature type="signal peptide" evidence="7">
    <location>
        <begin position="1"/>
        <end position="24"/>
    </location>
</feature>
<protein>
    <submittedName>
        <fullName evidence="9">Copper resistance protein CopC</fullName>
    </submittedName>
</protein>
<accession>A0ABU7JU49</accession>